<keyword evidence="3" id="KW-1185">Reference proteome</keyword>
<dbReference type="PANTHER" id="PTHR35841:SF1">
    <property type="entry name" value="PHOSPHONATES-BINDING PERIPLASMIC PROTEIN"/>
    <property type="match status" value="1"/>
</dbReference>
<dbReference type="PANTHER" id="PTHR35841">
    <property type="entry name" value="PHOSPHONATES-BINDING PERIPLASMIC PROTEIN"/>
    <property type="match status" value="1"/>
</dbReference>
<dbReference type="CDD" id="cd01071">
    <property type="entry name" value="PBP2_PhnD_like"/>
    <property type="match status" value="1"/>
</dbReference>
<dbReference type="Proteomes" id="UP000184600">
    <property type="component" value="Unassembled WGS sequence"/>
</dbReference>
<dbReference type="Gene3D" id="3.40.190.10">
    <property type="entry name" value="Periplasmic binding protein-like II"/>
    <property type="match status" value="2"/>
</dbReference>
<organism evidence="2 3">
    <name type="scientific">Vibrio quintilis</name>
    <dbReference type="NCBI Taxonomy" id="1117707"/>
    <lineage>
        <taxon>Bacteria</taxon>
        <taxon>Pseudomonadati</taxon>
        <taxon>Pseudomonadota</taxon>
        <taxon>Gammaproteobacteria</taxon>
        <taxon>Vibrionales</taxon>
        <taxon>Vibrionaceae</taxon>
        <taxon>Vibrio</taxon>
    </lineage>
</organism>
<accession>A0A1M7YZL3</accession>
<feature type="signal peptide" evidence="1">
    <location>
        <begin position="1"/>
        <end position="18"/>
    </location>
</feature>
<name>A0A1M7YZL3_9VIBR</name>
<keyword evidence="1" id="KW-0732">Signal</keyword>
<dbReference type="SUPFAM" id="SSF53850">
    <property type="entry name" value="Periplasmic binding protein-like II"/>
    <property type="match status" value="1"/>
</dbReference>
<dbReference type="OrthoDB" id="5343002at2"/>
<dbReference type="Pfam" id="PF12974">
    <property type="entry name" value="Phosphonate-bd"/>
    <property type="match status" value="1"/>
</dbReference>
<evidence type="ECO:0000256" key="1">
    <source>
        <dbReference type="SAM" id="SignalP"/>
    </source>
</evidence>
<dbReference type="STRING" id="1117707.VQ7734_03851"/>
<dbReference type="EMBL" id="FRFG01000054">
    <property type="protein sequence ID" value="SHO58081.1"/>
    <property type="molecule type" value="Genomic_DNA"/>
</dbReference>
<proteinExistence type="predicted"/>
<sequence length="269" mass="30094">MRFILCLLLGGLTFQTWAETLSFGVVPQQSAKKLAALWTPVLSYLSRSSGIDMQFTTAKDIPEFERRLSRGEYDIAYMNPYHYTVFSQKPGYRAIAKQKDKQIKGIIVVHKNSPAKSLSDLKNATLVFPSPAAFAASILTRAQLAGQKIPFTPRYVSSHDSVYMNVSRHFFPAGGGVLRTLNNMAPEVRSELKILWTTPPYTSHAIAVHPRISQATRDKLVRAMLAMTEDKQGLALLTKLNFKGLEAASDAQWDDVRQLNIHLLDNLLE</sequence>
<evidence type="ECO:0000313" key="2">
    <source>
        <dbReference type="EMBL" id="SHO58081.1"/>
    </source>
</evidence>
<evidence type="ECO:0000313" key="3">
    <source>
        <dbReference type="Proteomes" id="UP000184600"/>
    </source>
</evidence>
<protein>
    <submittedName>
        <fullName evidence="2">Phosphate-import protein PhnD</fullName>
    </submittedName>
</protein>
<reference evidence="3" key="1">
    <citation type="submission" date="2016-12" db="EMBL/GenBank/DDBJ databases">
        <authorList>
            <person name="Rodrigo-Torres L."/>
            <person name="Arahal R.D."/>
            <person name="Lucena T."/>
        </authorList>
    </citation>
    <scope>NUCLEOTIDE SEQUENCE [LARGE SCALE GENOMIC DNA]</scope>
</reference>
<gene>
    <name evidence="2" type="primary">phnD</name>
    <name evidence="2" type="ORF">VQ7734_03851</name>
</gene>
<feature type="chain" id="PRO_5012229863" evidence="1">
    <location>
        <begin position="19"/>
        <end position="269"/>
    </location>
</feature>
<dbReference type="RefSeq" id="WP_073585532.1">
    <property type="nucleotide sequence ID" value="NZ_AP024897.1"/>
</dbReference>
<dbReference type="AlphaFoldDB" id="A0A1M7YZL3"/>